<dbReference type="Gene3D" id="1.20.1640.10">
    <property type="entry name" value="Multidrug efflux transporter AcrB transmembrane domain"/>
    <property type="match status" value="2"/>
</dbReference>
<feature type="transmembrane region" description="Helical" evidence="1">
    <location>
        <begin position="958"/>
        <end position="979"/>
    </location>
</feature>
<reference evidence="2" key="1">
    <citation type="submission" date="2019-10" db="EMBL/GenBank/DDBJ databases">
        <title>Muricauda hadale sp. nov., a piezophilic bacterium isolated from hadopelagic water of the Mariana Trench.</title>
        <authorList>
            <person name="Wei Y."/>
        </authorList>
    </citation>
    <scope>NUCLEOTIDE SEQUENCE [LARGE SCALE GENOMIC DNA]</scope>
    <source>
        <strain evidence="2">MT-229</strain>
    </source>
</reference>
<dbReference type="PRINTS" id="PR00702">
    <property type="entry name" value="ACRIFLAVINRP"/>
</dbReference>
<keyword evidence="1" id="KW-1133">Transmembrane helix</keyword>
<evidence type="ECO:0000313" key="3">
    <source>
        <dbReference type="Proteomes" id="UP000319204"/>
    </source>
</evidence>
<feature type="transmembrane region" description="Helical" evidence="1">
    <location>
        <begin position="431"/>
        <end position="451"/>
    </location>
</feature>
<keyword evidence="1" id="KW-0812">Transmembrane</keyword>
<feature type="transmembrane region" description="Helical" evidence="1">
    <location>
        <begin position="527"/>
        <end position="547"/>
    </location>
</feature>
<dbReference type="RefSeq" id="WP_151891609.1">
    <property type="nucleotide sequence ID" value="NZ_VNIK02000015.1"/>
</dbReference>
<dbReference type="EMBL" id="VNIK02000015">
    <property type="protein sequence ID" value="KAB5484778.1"/>
    <property type="molecule type" value="Genomic_DNA"/>
</dbReference>
<dbReference type="Gene3D" id="3.30.2090.10">
    <property type="entry name" value="Multidrug efflux transporter AcrB TolC docking domain, DN and DC subdomains"/>
    <property type="match status" value="2"/>
</dbReference>
<proteinExistence type="predicted"/>
<keyword evidence="3" id="KW-1185">Reference proteome</keyword>
<dbReference type="Gene3D" id="3.30.70.1320">
    <property type="entry name" value="Multidrug efflux transporter AcrB pore domain like"/>
    <property type="match status" value="1"/>
</dbReference>
<feature type="transmembrane region" description="Helical" evidence="1">
    <location>
        <begin position="12"/>
        <end position="32"/>
    </location>
</feature>
<dbReference type="InterPro" id="IPR027463">
    <property type="entry name" value="AcrB_DN_DC_subdom"/>
</dbReference>
<gene>
    <name evidence="2" type="ORF">FOT42_016445</name>
</gene>
<evidence type="ECO:0000256" key="1">
    <source>
        <dbReference type="SAM" id="Phobius"/>
    </source>
</evidence>
<dbReference type="GO" id="GO:0042910">
    <property type="term" value="F:xenobiotic transmembrane transporter activity"/>
    <property type="evidence" value="ECO:0007669"/>
    <property type="project" value="TreeGrafter"/>
</dbReference>
<accession>A0A5N5IKL2</accession>
<evidence type="ECO:0000313" key="2">
    <source>
        <dbReference type="EMBL" id="KAB5484778.1"/>
    </source>
</evidence>
<comment type="caution">
    <text evidence="2">The sequence shown here is derived from an EMBL/GenBank/DDBJ whole genome shotgun (WGS) entry which is preliminary data.</text>
</comment>
<dbReference type="Proteomes" id="UP000319204">
    <property type="component" value="Unassembled WGS sequence"/>
</dbReference>
<dbReference type="SUPFAM" id="SSF82714">
    <property type="entry name" value="Multidrug efflux transporter AcrB TolC docking domain, DN and DC subdomains"/>
    <property type="match status" value="2"/>
</dbReference>
<dbReference type="SUPFAM" id="SSF82693">
    <property type="entry name" value="Multidrug efflux transporter AcrB pore domain, PN1, PN2, PC1 and PC2 subdomains"/>
    <property type="match status" value="3"/>
</dbReference>
<name>A0A5N5IKL2_9FLAO</name>
<dbReference type="GO" id="GO:0005886">
    <property type="term" value="C:plasma membrane"/>
    <property type="evidence" value="ECO:0007669"/>
    <property type="project" value="TreeGrafter"/>
</dbReference>
<dbReference type="InterPro" id="IPR001036">
    <property type="entry name" value="Acrflvin-R"/>
</dbReference>
<feature type="transmembrane region" description="Helical" evidence="1">
    <location>
        <begin position="463"/>
        <end position="489"/>
    </location>
</feature>
<dbReference type="SUPFAM" id="SSF82866">
    <property type="entry name" value="Multidrug efflux transporter AcrB transmembrane domain"/>
    <property type="match status" value="2"/>
</dbReference>
<keyword evidence="1" id="KW-0472">Membrane</keyword>
<sequence length="1032" mass="113718">MSLSTISIKRPVLTIVMNISIILFGIIGYTFLGVREFPSIDPAVVSVRTSYSGANADIIESQITEPLEKAINSIDGIRNITSSSVQGSSSITIEFELDKDLEAAANDVRDKVSQALRSLPEDLDAPPVVSKADADADRIISMTVQSNNKNILELSDYAENVIAQRIETIPGVSGVQIWGQRRYAMRLWIDPLKLASYGLTVADVRAALLAQNIELPSGKLTGDNTELSVKTLGNLNTEEEFNNIIILADGEKLVQLSDIGRATLEGENMETKMSDSGQPMVAVAVVPQPGTNYLEIANAFYEEYEKLQNDLPEDFKLNVVIDDTVFVKRAVTEVAETILISIILVILVIYLFFRNWSLALRPLLDIPVSLIATFFFMWMLGFSVNVLTLLAIVLATGLVVDDGIVVTENIYKKIEEGMNPIEAAIKGSNEIFFAVISISITLAAVFLPVIFLEGFVGRLFREFGVVLGTAVLVSAFVSLTLTPMLNAYLTKPGKQSRSKFYQVTEKYFVAMNESYKSALEKFIQKKWLSFPILIGCLGLIVLFYSLLQKETAPYDDRSFVSMNVSAPEGSSYDYMDKLMTDITKLINDSIPEKKVSLILTSPGFGSSSVNSGRANVALVDPSERERSQREIAQDLGRWSKAFVGGRSNVSERPTISVNRRGGPPIQFIIQAKNFEKLQEKVPEFMAEAEKDPTFSFVDVNLKFNKPEIYVSIDREKAQSLGVSVRDVAQTLQLSLSGQRFGYFLMNGKQYQVIGQFDKQDRNDPTDLTSIFVKNDKGQLIQLDNLVTTEEHSSPPQLFHNNRYMSATVSANLAPGKSIGDGIDAMNAIKERVLDDTFTTDLGGESRDFVESSSNTAFAFGLAFLLIFLILAAQFESFIDPIIIILTVPMAVAGAMFSLWLFGETWNIFSQIGTIMLIGLVTKNGILIVEFANQLQEENQELSKMEAIMKASVSRLRPILMTSLTVALGALPIALSLGAASSSRTGMGVVIIGGTLFSLVLTLFIIPALYLMWSRKKVIRPEFKNLEISSHGH</sequence>
<dbReference type="OrthoDB" id="9758940at2"/>
<protein>
    <submittedName>
        <fullName evidence="2">Efflux RND transporter permease subunit</fullName>
    </submittedName>
</protein>
<feature type="transmembrane region" description="Helical" evidence="1">
    <location>
        <begin position="334"/>
        <end position="353"/>
    </location>
</feature>
<dbReference type="PANTHER" id="PTHR32063">
    <property type="match status" value="1"/>
</dbReference>
<feature type="transmembrane region" description="Helical" evidence="1">
    <location>
        <begin position="856"/>
        <end position="874"/>
    </location>
</feature>
<dbReference type="FunFam" id="3.30.70.1430:FF:000001">
    <property type="entry name" value="Efflux pump membrane transporter"/>
    <property type="match status" value="1"/>
</dbReference>
<organism evidence="2 3">
    <name type="scientific">Flagellimonas hadalis</name>
    <dbReference type="NCBI Taxonomy" id="2597517"/>
    <lineage>
        <taxon>Bacteria</taxon>
        <taxon>Pseudomonadati</taxon>
        <taxon>Bacteroidota</taxon>
        <taxon>Flavobacteriia</taxon>
        <taxon>Flavobacteriales</taxon>
        <taxon>Flavobacteriaceae</taxon>
        <taxon>Flagellimonas</taxon>
    </lineage>
</organism>
<dbReference type="Gene3D" id="3.30.70.1430">
    <property type="entry name" value="Multidrug efflux transporter AcrB pore domain"/>
    <property type="match status" value="2"/>
</dbReference>
<dbReference type="Pfam" id="PF00873">
    <property type="entry name" value="ACR_tran"/>
    <property type="match status" value="1"/>
</dbReference>
<feature type="transmembrane region" description="Helical" evidence="1">
    <location>
        <begin position="985"/>
        <end position="1012"/>
    </location>
</feature>
<dbReference type="AlphaFoldDB" id="A0A5N5IKL2"/>
<dbReference type="PANTHER" id="PTHR32063:SF28">
    <property type="entry name" value="BLR2861 PROTEIN"/>
    <property type="match status" value="1"/>
</dbReference>
<dbReference type="Gene3D" id="3.30.70.1440">
    <property type="entry name" value="Multidrug efflux transporter AcrB pore domain"/>
    <property type="match status" value="1"/>
</dbReference>
<feature type="transmembrane region" description="Helical" evidence="1">
    <location>
        <begin position="881"/>
        <end position="901"/>
    </location>
</feature>